<dbReference type="GO" id="GO:0005634">
    <property type="term" value="C:nucleus"/>
    <property type="evidence" value="ECO:0007669"/>
    <property type="project" value="UniProtKB-SubCell"/>
</dbReference>
<evidence type="ECO:0000313" key="4">
    <source>
        <dbReference type="EMBL" id="ETS76906.1"/>
    </source>
</evidence>
<dbReference type="OMA" id="PINDHEQ"/>
<evidence type="ECO:0000256" key="1">
    <source>
        <dbReference type="ARBA" id="ARBA00004123"/>
    </source>
</evidence>
<dbReference type="Pfam" id="PF11951">
    <property type="entry name" value="Fungal_trans_2"/>
    <property type="match status" value="1"/>
</dbReference>
<dbReference type="InterPro" id="IPR021858">
    <property type="entry name" value="Fun_TF"/>
</dbReference>
<accession>W3WVN4</accession>
<comment type="subcellular location">
    <subcellularLocation>
        <location evidence="1">Nucleus</location>
    </subcellularLocation>
</comment>
<sequence>MVPRRGHRDADYSGTSTIRYWGVFDAGRNDGHQLARSPSPVPDISPIENYRPDSPYHELRQGKNWLDVDFQIRSASTSSDLEPVLGHDDPTTPVQSPLLGALESHEAIAPYSVSPQTSGSSSEESEEPIDAPDNRGQLSLFKACGTMYKSPMPRVVNLFCVVGNPKTPWKLIHLPRVIQSVGDLSITGSVTRIRSALQSALLSISAFCISNDHKNRQEVDKAAYWSNEAILLRGKAIQHLKLAVEHDFRPEAMPRYKDFLATMLSMISINVMSGDTASCALHLSGISQLIIYAKKWKKKYSIKAQALHRTFFYLQTIHQSTLVLGKENPSISEAGLELFSQPLVLATSGPTLRDDVVGDEMSPGSEETLRQMVTFQGIYGVPQSLLFILSKVIRLIHSLDKVRRADQSVTIPASMMLECDELEHEIMTWTAEALPEDHPIRTTSINAEIIRLTTHAFYNAIIVYFAQNIRLIGHHYLRQFVQEVLESIESIEDIKAQSKTLAAPLFWPAFIAASESFDEELQLRFRNWYRRVEVYGFECPRTGIEILVKIWQSGITKDLRTTSRWRGEMMKMQSVLMLT</sequence>
<dbReference type="KEGG" id="pfy:PFICI_10780"/>
<evidence type="ECO:0008006" key="6">
    <source>
        <dbReference type="Google" id="ProtNLM"/>
    </source>
</evidence>
<reference evidence="5" key="1">
    <citation type="journal article" date="2015" name="BMC Genomics">
        <title>Genomic and transcriptomic analysis of the endophytic fungus Pestalotiopsis fici reveals its lifestyle and high potential for synthesis of natural products.</title>
        <authorList>
            <person name="Wang X."/>
            <person name="Zhang X."/>
            <person name="Liu L."/>
            <person name="Xiang M."/>
            <person name="Wang W."/>
            <person name="Sun X."/>
            <person name="Che Y."/>
            <person name="Guo L."/>
            <person name="Liu G."/>
            <person name="Guo L."/>
            <person name="Wang C."/>
            <person name="Yin W.B."/>
            <person name="Stadler M."/>
            <person name="Zhang X."/>
            <person name="Liu X."/>
        </authorList>
    </citation>
    <scope>NUCLEOTIDE SEQUENCE [LARGE SCALE GENOMIC DNA]</scope>
    <source>
        <strain evidence="5">W106-1 / CGMCC3.15140</strain>
    </source>
</reference>
<protein>
    <recommendedName>
        <fullName evidence="6">Transcription factor domain-containing protein</fullName>
    </recommendedName>
</protein>
<keyword evidence="5" id="KW-1185">Reference proteome</keyword>
<keyword evidence="2" id="KW-0539">Nucleus</keyword>
<proteinExistence type="predicted"/>
<name>W3WVN4_PESFW</name>
<dbReference type="InParanoid" id="W3WVN4"/>
<dbReference type="RefSeq" id="XP_007837552.1">
    <property type="nucleotide sequence ID" value="XM_007839361.1"/>
</dbReference>
<dbReference type="OrthoDB" id="3477330at2759"/>
<dbReference type="EMBL" id="KI912116">
    <property type="protein sequence ID" value="ETS76906.1"/>
    <property type="molecule type" value="Genomic_DNA"/>
</dbReference>
<dbReference type="GeneID" id="19275793"/>
<gene>
    <name evidence="4" type="ORF">PFICI_10780</name>
</gene>
<dbReference type="Proteomes" id="UP000030651">
    <property type="component" value="Unassembled WGS sequence"/>
</dbReference>
<dbReference type="eggNOG" id="ENOG502QQBG">
    <property type="taxonomic scope" value="Eukaryota"/>
</dbReference>
<dbReference type="AlphaFoldDB" id="W3WVN4"/>
<dbReference type="HOGENOM" id="CLU_009030_0_2_1"/>
<dbReference type="PANTHER" id="PTHR37534">
    <property type="entry name" value="TRANSCRIPTIONAL ACTIVATOR PROTEIN UGA3"/>
    <property type="match status" value="1"/>
</dbReference>
<organism evidence="4 5">
    <name type="scientific">Pestalotiopsis fici (strain W106-1 / CGMCC3.15140)</name>
    <dbReference type="NCBI Taxonomy" id="1229662"/>
    <lineage>
        <taxon>Eukaryota</taxon>
        <taxon>Fungi</taxon>
        <taxon>Dikarya</taxon>
        <taxon>Ascomycota</taxon>
        <taxon>Pezizomycotina</taxon>
        <taxon>Sordariomycetes</taxon>
        <taxon>Xylariomycetidae</taxon>
        <taxon>Amphisphaeriales</taxon>
        <taxon>Sporocadaceae</taxon>
        <taxon>Pestalotiopsis</taxon>
    </lineage>
</organism>
<dbReference type="PANTHER" id="PTHR37534:SF46">
    <property type="entry name" value="ZN(II)2CYS6 TRANSCRIPTION FACTOR (EUROFUNG)"/>
    <property type="match status" value="1"/>
</dbReference>
<evidence type="ECO:0000256" key="2">
    <source>
        <dbReference type="ARBA" id="ARBA00023242"/>
    </source>
</evidence>
<evidence type="ECO:0000256" key="3">
    <source>
        <dbReference type="SAM" id="MobiDB-lite"/>
    </source>
</evidence>
<dbReference type="STRING" id="1229662.W3WVN4"/>
<feature type="region of interest" description="Disordered" evidence="3">
    <location>
        <begin position="112"/>
        <end position="135"/>
    </location>
</feature>
<evidence type="ECO:0000313" key="5">
    <source>
        <dbReference type="Proteomes" id="UP000030651"/>
    </source>
</evidence>